<evidence type="ECO:0000313" key="2">
    <source>
        <dbReference type="Proteomes" id="UP000316621"/>
    </source>
</evidence>
<dbReference type="Proteomes" id="UP000316621">
    <property type="component" value="Chromosome 1"/>
</dbReference>
<accession>A0A4Y7IHV7</accession>
<dbReference type="STRING" id="3469.A0A4Y7IHV7"/>
<reference evidence="1 2" key="1">
    <citation type="journal article" date="2018" name="Science">
        <title>The opium poppy genome and morphinan production.</title>
        <authorList>
            <person name="Guo L."/>
            <person name="Winzer T."/>
            <person name="Yang X."/>
            <person name="Li Y."/>
            <person name="Ning Z."/>
            <person name="He Z."/>
            <person name="Teodor R."/>
            <person name="Lu Y."/>
            <person name="Bowser T.A."/>
            <person name="Graham I.A."/>
            <person name="Ye K."/>
        </authorList>
    </citation>
    <scope>NUCLEOTIDE SEQUENCE [LARGE SCALE GENOMIC DNA]</scope>
    <source>
        <strain evidence="2">cv. HN1</strain>
        <tissue evidence="1">Leaves</tissue>
    </source>
</reference>
<sequence length="69" mass="8051">MEKINSWKWVPENCGDSFGRMNPLEFLEFMKDKSIGFIEGEEGGLERGYFPKFNVTVAYHRAILLANYE</sequence>
<organism evidence="1 2">
    <name type="scientific">Papaver somniferum</name>
    <name type="common">Opium poppy</name>
    <dbReference type="NCBI Taxonomy" id="3469"/>
    <lineage>
        <taxon>Eukaryota</taxon>
        <taxon>Viridiplantae</taxon>
        <taxon>Streptophyta</taxon>
        <taxon>Embryophyta</taxon>
        <taxon>Tracheophyta</taxon>
        <taxon>Spermatophyta</taxon>
        <taxon>Magnoliopsida</taxon>
        <taxon>Ranunculales</taxon>
        <taxon>Papaveraceae</taxon>
        <taxon>Papaveroideae</taxon>
        <taxon>Papaver</taxon>
    </lineage>
</organism>
<dbReference type="Gramene" id="RZC47018">
    <property type="protein sequence ID" value="RZC47018"/>
    <property type="gene ID" value="C5167_039964"/>
</dbReference>
<dbReference type="AlphaFoldDB" id="A0A4Y7IHV7"/>
<name>A0A4Y7IHV7_PAPSO</name>
<protein>
    <submittedName>
        <fullName evidence="1">Uncharacterized protein</fullName>
    </submittedName>
</protein>
<dbReference type="EMBL" id="CM010715">
    <property type="protein sequence ID" value="RZC47018.1"/>
    <property type="molecule type" value="Genomic_DNA"/>
</dbReference>
<keyword evidence="2" id="KW-1185">Reference proteome</keyword>
<gene>
    <name evidence="1" type="ORF">C5167_039964</name>
</gene>
<proteinExistence type="predicted"/>
<evidence type="ECO:0000313" key="1">
    <source>
        <dbReference type="EMBL" id="RZC47018.1"/>
    </source>
</evidence>